<reference evidence="2 3" key="1">
    <citation type="submission" date="2019-05" db="EMBL/GenBank/DDBJ databases">
        <title>Emergence of the Ug99 lineage of the wheat stem rust pathogen through somatic hybridization.</title>
        <authorList>
            <person name="Li F."/>
            <person name="Upadhyaya N.M."/>
            <person name="Sperschneider J."/>
            <person name="Matny O."/>
            <person name="Nguyen-Phuc H."/>
            <person name="Mago R."/>
            <person name="Raley C."/>
            <person name="Miller M.E."/>
            <person name="Silverstein K.A.T."/>
            <person name="Henningsen E."/>
            <person name="Hirsch C.D."/>
            <person name="Visser B."/>
            <person name="Pretorius Z.A."/>
            <person name="Steffenson B.J."/>
            <person name="Schwessinger B."/>
            <person name="Dodds P.N."/>
            <person name="Figueroa M."/>
        </authorList>
    </citation>
    <scope>NUCLEOTIDE SEQUENCE [LARGE SCALE GENOMIC DNA]</scope>
    <source>
        <strain evidence="2 3">Ug99</strain>
    </source>
</reference>
<feature type="compositionally biased region" description="Polar residues" evidence="1">
    <location>
        <begin position="1483"/>
        <end position="1492"/>
    </location>
</feature>
<feature type="region of interest" description="Disordered" evidence="1">
    <location>
        <begin position="1070"/>
        <end position="1135"/>
    </location>
</feature>
<feature type="compositionally biased region" description="Polar residues" evidence="1">
    <location>
        <begin position="223"/>
        <end position="233"/>
    </location>
</feature>
<dbReference type="GO" id="GO:0034399">
    <property type="term" value="C:nuclear periphery"/>
    <property type="evidence" value="ECO:0007669"/>
    <property type="project" value="TreeGrafter"/>
</dbReference>
<comment type="caution">
    <text evidence="2">The sequence shown here is derived from an EMBL/GenBank/DDBJ whole genome shotgun (WGS) entry which is preliminary data.</text>
</comment>
<feature type="region of interest" description="Disordered" evidence="1">
    <location>
        <begin position="252"/>
        <end position="435"/>
    </location>
</feature>
<dbReference type="GO" id="GO:0003682">
    <property type="term" value="F:chromatin binding"/>
    <property type="evidence" value="ECO:0007669"/>
    <property type="project" value="InterPro"/>
</dbReference>
<feature type="region of interest" description="Disordered" evidence="1">
    <location>
        <begin position="476"/>
        <end position="532"/>
    </location>
</feature>
<name>A0A5B0SF20_PUCGR</name>
<dbReference type="EMBL" id="VDEP01000035">
    <property type="protein sequence ID" value="KAA1136380.1"/>
    <property type="molecule type" value="Genomic_DNA"/>
</dbReference>
<feature type="compositionally biased region" description="Polar residues" evidence="1">
    <location>
        <begin position="851"/>
        <end position="885"/>
    </location>
</feature>
<accession>A0A5B0SF20</accession>
<feature type="compositionally biased region" description="Polar residues" evidence="1">
    <location>
        <begin position="287"/>
        <end position="299"/>
    </location>
</feature>
<feature type="compositionally biased region" description="Acidic residues" evidence="1">
    <location>
        <begin position="1107"/>
        <end position="1116"/>
    </location>
</feature>
<feature type="region of interest" description="Disordered" evidence="1">
    <location>
        <begin position="1790"/>
        <end position="1930"/>
    </location>
</feature>
<feature type="region of interest" description="Disordered" evidence="1">
    <location>
        <begin position="1"/>
        <end position="24"/>
    </location>
</feature>
<feature type="compositionally biased region" description="Polar residues" evidence="1">
    <location>
        <begin position="269"/>
        <end position="279"/>
    </location>
</feature>
<feature type="compositionally biased region" description="Acidic residues" evidence="1">
    <location>
        <begin position="1646"/>
        <end position="1658"/>
    </location>
</feature>
<feature type="compositionally biased region" description="Low complexity" evidence="1">
    <location>
        <begin position="1151"/>
        <end position="1161"/>
    </location>
</feature>
<feature type="compositionally biased region" description="Low complexity" evidence="1">
    <location>
        <begin position="1252"/>
        <end position="1265"/>
    </location>
</feature>
<feature type="compositionally biased region" description="Low complexity" evidence="1">
    <location>
        <begin position="1868"/>
        <end position="1879"/>
    </location>
</feature>
<dbReference type="InterPro" id="IPR044780">
    <property type="entry name" value="Heh2/Src1"/>
</dbReference>
<feature type="compositionally biased region" description="Polar residues" evidence="1">
    <location>
        <begin position="385"/>
        <end position="398"/>
    </location>
</feature>
<dbReference type="GO" id="GO:0005783">
    <property type="term" value="C:endoplasmic reticulum"/>
    <property type="evidence" value="ECO:0007669"/>
    <property type="project" value="TreeGrafter"/>
</dbReference>
<feature type="compositionally biased region" description="Low complexity" evidence="1">
    <location>
        <begin position="1606"/>
        <end position="1616"/>
    </location>
</feature>
<evidence type="ECO:0000313" key="2">
    <source>
        <dbReference type="EMBL" id="KAA1136380.1"/>
    </source>
</evidence>
<feature type="compositionally biased region" description="Basic residues" evidence="1">
    <location>
        <begin position="1898"/>
        <end position="1908"/>
    </location>
</feature>
<dbReference type="GO" id="GO:0005637">
    <property type="term" value="C:nuclear inner membrane"/>
    <property type="evidence" value="ECO:0007669"/>
    <property type="project" value="InterPro"/>
</dbReference>
<feature type="compositionally biased region" description="Polar residues" evidence="1">
    <location>
        <begin position="417"/>
        <end position="428"/>
    </location>
</feature>
<feature type="compositionally biased region" description="Polar residues" evidence="1">
    <location>
        <begin position="1793"/>
        <end position="1832"/>
    </location>
</feature>
<dbReference type="GO" id="GO:0071763">
    <property type="term" value="P:nuclear membrane organization"/>
    <property type="evidence" value="ECO:0007669"/>
    <property type="project" value="TreeGrafter"/>
</dbReference>
<feature type="compositionally biased region" description="Low complexity" evidence="1">
    <location>
        <begin position="1453"/>
        <end position="1468"/>
    </location>
</feature>
<organism evidence="2 3">
    <name type="scientific">Puccinia graminis f. sp. tritici</name>
    <dbReference type="NCBI Taxonomy" id="56615"/>
    <lineage>
        <taxon>Eukaryota</taxon>
        <taxon>Fungi</taxon>
        <taxon>Dikarya</taxon>
        <taxon>Basidiomycota</taxon>
        <taxon>Pucciniomycotina</taxon>
        <taxon>Pucciniomycetes</taxon>
        <taxon>Pucciniales</taxon>
        <taxon>Pucciniaceae</taxon>
        <taxon>Puccinia</taxon>
    </lineage>
</organism>
<feature type="compositionally biased region" description="Polar residues" evidence="1">
    <location>
        <begin position="1880"/>
        <end position="1897"/>
    </location>
</feature>
<sequence>MHHETEFTKHRHYPSLYVPSNQNDKLNSIGHDKRFERTLNEGTTTYDNGDTAMRPILKSNPPKEADHVPALTPGPFGICSTNPEPPPDWMLPDFNPMKVKVLEIRGILLENSIRPASSNKKADHAALFRKHLLPRIPELLQTHCSVKASCAGIFDVRTGRYLKDEDTPIELRRRNTAIEAGSSEKAKNRSSAGLSNQTPERPSPRRTSRRVSDTTMLDGEAQSKMSPKTSSKSDYLHAQAGLLLHALTTFTGPSFQTPQRESTRRTAAPGNTESTPSTRKSPRFASPASTHQQPGNVPSKQPPQPAVLPKKGASPCHPVLPRTSNPAKTKRVVSAPSTPAPDDDFGSELTELSSEDDEIRAVAEAVLASDSSEGEADVKPIRVPSPNTEQAATMNPNTKVRFDVPTPVGIPHKTAVSPRSSTNHQPHAQNPGIVDMRFPRNGKIIFSDVPADKSTYPTYLAPPGVPKPSIPNLIVAKPAPPSSSTTNPPTYLPLAGVSKPSTPSLVPEPAPPSPKTTDIRDPPTGPKHAESNSVLVETAVTSTVLVAQELSSLDPTHGWYSVPSHSTKLASEDNLLDHPPALPHIYQPLVPTPQVVEPLVDLATDWYPCPLDEIFDVAKGNDCSGTPTLIGQSQTMKSLATLELAFPPTGPTEATPPGASLASTSSIFPDKLKIASTPEHALAYKLCAARDTDTVLGTPTPQELSSAIALDQTATRSSSGHIEASQFESASANDVNMASPTSTSHETLTSIRPDEAPQFESASANDVDMASPTSTSHETLPSIPTDEAETSSAPGPFVAPDIAPTEATVPGVSSASAPCVFAELLEIASVFKPVLAAGLCAVRDANISPGTPTPQELSSAISVDQTASQSSSGHVEASQSDSASPDNIDMASPPSTWRETFSPIPACDVATSSSRDSSASPVLASASTGYDGCTLAAPPSDDNPWHEESELRSLPSLTWHEWPFVQTETLIEVAVPSASILADLVDSQPAAPSPPVMTPQVHSVVIDEAAVPAEFHSMDPGDSTLILPLPTSADEVEKEPVPEHVDAPQLVSSNNGDFLLALELDLADDVDLSPPSPSSISSGPLDTQPAEPVTAAEVESVPVVEAAESESADDADYSPPSPSSISSGLPDTQPAEPISAVEVESIPADEPAPQLLLALELDPAEDADFSPPSPSSISSGLLDTQPAEPVTAAEVESDSADDAAAERALAAESESADDGDFGPPSPSSISSSLLDTQPPEPVTAAEVESVSADEPAPQLLLALELDTADDADLSPPSPSSISSGPFDAQPADPITTVEGESIPADEPAPHVLLAFELDPTEDADLSPPSPSSILSGPLDTQPSGPLDTQPAEPVTAAEVKSVPVVEAAASELADHADCSPPSPSSISSGLPNTQPAEPITAVEVESIPADEPAPQLLLTLGLDPTEDADLSPPSPSSISSGPLDTLPAEHVTAGEVESVPVVEAAASELADHADCSPPSPSSILSGLPNTQPAEPITAVEVESIPADEPAPQLLLTLGLDPTEDADLSPPSPSSILSGPLDTLPAEHVTAGEVESVPVVKAAESESADDADYSPPSPSSISSGLPDMQSAEPITAVKVESIPANEPAPQLLLALELDPTEDADLNPPSPSSISFSPFDTQPAEPVTDAEVESDSADEAAAERPLAAESESADDGNFTPPSPSSISSGLLDTHPAEPVTAAAVESVPADGPAPELLFALELDTADDADLSPPSPSSISSGPLNTQPAPRAYKANITLFSSSAILPDQADTPPALNLVTATELHSIKLDDADTALPTSPYDSCPSISATPTEPRSGVWGQTLTAWKATSRSNRPAEQPWENPRGRSNPRSTSDFCGSPPGRDSYIHPQYTTPSTPRRCPTSIQSYPKSSTNTPIQTPSSPKKKKKRKNNRKANSTNDTLKNNQPIDNATPTPADKTVEWRFCRLIVLGRWFVGQLCWGVGWSEGGRTASPLLELTHDLCDMRSRPAELKRVAPRTAGIYPHHLHSFSMFRASTLVSVNPLGFVKLRIPTEPL</sequence>
<protein>
    <submittedName>
        <fullName evidence="2">Inner nuclear membrane protein enriched at telomere/subtelomere region</fullName>
    </submittedName>
</protein>
<dbReference type="PANTHER" id="PTHR47808">
    <property type="entry name" value="INNER NUCLEAR MEMBRANE PROTEIN HEH2-RELATED"/>
    <property type="match status" value="1"/>
</dbReference>
<feature type="compositionally biased region" description="Low complexity" evidence="1">
    <location>
        <begin position="1078"/>
        <end position="1106"/>
    </location>
</feature>
<feature type="region of interest" description="Disordered" evidence="1">
    <location>
        <begin position="711"/>
        <end position="802"/>
    </location>
</feature>
<feature type="region of interest" description="Disordered" evidence="1">
    <location>
        <begin position="173"/>
        <end position="233"/>
    </location>
</feature>
<feature type="region of interest" description="Disordered" evidence="1">
    <location>
        <begin position="851"/>
        <end position="902"/>
    </location>
</feature>
<gene>
    <name evidence="2" type="primary">SRC1_5</name>
    <name evidence="2" type="ORF">PGTUg99_028894</name>
</gene>
<dbReference type="PANTHER" id="PTHR47808:SF2">
    <property type="entry name" value="LEM DOMAIN-CONTAINING PROTEIN 2"/>
    <property type="match status" value="1"/>
</dbReference>
<dbReference type="Proteomes" id="UP000325313">
    <property type="component" value="Unassembled WGS sequence"/>
</dbReference>
<proteinExistence type="predicted"/>
<feature type="region of interest" description="Disordered" evidence="1">
    <location>
        <begin position="1151"/>
        <end position="1747"/>
    </location>
</feature>
<feature type="compositionally biased region" description="Polar residues" evidence="1">
    <location>
        <begin position="1910"/>
        <end position="1928"/>
    </location>
</feature>
<evidence type="ECO:0000313" key="3">
    <source>
        <dbReference type="Proteomes" id="UP000325313"/>
    </source>
</evidence>
<feature type="compositionally biased region" description="Polar residues" evidence="1">
    <location>
        <begin position="712"/>
        <end position="750"/>
    </location>
</feature>
<evidence type="ECO:0000256" key="1">
    <source>
        <dbReference type="SAM" id="MobiDB-lite"/>
    </source>
</evidence>